<gene>
    <name evidence="1" type="ORF">BDN71DRAFT_1349372</name>
</gene>
<evidence type="ECO:0000313" key="2">
    <source>
        <dbReference type="Proteomes" id="UP000807025"/>
    </source>
</evidence>
<evidence type="ECO:0000313" key="1">
    <source>
        <dbReference type="EMBL" id="KAF9490278.1"/>
    </source>
</evidence>
<comment type="caution">
    <text evidence="1">The sequence shown here is derived from an EMBL/GenBank/DDBJ whole genome shotgun (WGS) entry which is preliminary data.</text>
</comment>
<reference evidence="1" key="1">
    <citation type="submission" date="2020-11" db="EMBL/GenBank/DDBJ databases">
        <authorList>
            <consortium name="DOE Joint Genome Institute"/>
            <person name="Ahrendt S."/>
            <person name="Riley R."/>
            <person name="Andreopoulos W."/>
            <person name="Labutti K."/>
            <person name="Pangilinan J."/>
            <person name="Ruiz-Duenas F.J."/>
            <person name="Barrasa J.M."/>
            <person name="Sanchez-Garcia M."/>
            <person name="Camarero S."/>
            <person name="Miyauchi S."/>
            <person name="Serrano A."/>
            <person name="Linde D."/>
            <person name="Babiker R."/>
            <person name="Drula E."/>
            <person name="Ayuso-Fernandez I."/>
            <person name="Pacheco R."/>
            <person name="Padilla G."/>
            <person name="Ferreira P."/>
            <person name="Barriuso J."/>
            <person name="Kellner H."/>
            <person name="Castanera R."/>
            <person name="Alfaro M."/>
            <person name="Ramirez L."/>
            <person name="Pisabarro A.G."/>
            <person name="Kuo A."/>
            <person name="Tritt A."/>
            <person name="Lipzen A."/>
            <person name="He G."/>
            <person name="Yan M."/>
            <person name="Ng V."/>
            <person name="Cullen D."/>
            <person name="Martin F."/>
            <person name="Rosso M.-N."/>
            <person name="Henrissat B."/>
            <person name="Hibbett D."/>
            <person name="Martinez A.T."/>
            <person name="Grigoriev I.V."/>
        </authorList>
    </citation>
    <scope>NUCLEOTIDE SEQUENCE</scope>
    <source>
        <strain evidence="1">ATCC 90797</strain>
    </source>
</reference>
<protein>
    <recommendedName>
        <fullName evidence="3">Chromo domain-containing protein</fullName>
    </recommendedName>
</protein>
<dbReference type="AlphaFoldDB" id="A0A9P5ZLI3"/>
<proteinExistence type="predicted"/>
<feature type="non-terminal residue" evidence="1">
    <location>
        <position position="112"/>
    </location>
</feature>
<accession>A0A9P5ZLI3</accession>
<keyword evidence="2" id="KW-1185">Reference proteome</keyword>
<feature type="non-terminal residue" evidence="1">
    <location>
        <position position="1"/>
    </location>
</feature>
<evidence type="ECO:0008006" key="3">
    <source>
        <dbReference type="Google" id="ProtNLM"/>
    </source>
</evidence>
<dbReference type="OrthoDB" id="3158924at2759"/>
<dbReference type="InterPro" id="IPR016197">
    <property type="entry name" value="Chromo-like_dom_sf"/>
</dbReference>
<dbReference type="EMBL" id="MU154646">
    <property type="protein sequence ID" value="KAF9490278.1"/>
    <property type="molecule type" value="Genomic_DNA"/>
</dbReference>
<dbReference type="Gene3D" id="2.40.50.40">
    <property type="match status" value="1"/>
</dbReference>
<organism evidence="1 2">
    <name type="scientific">Pleurotus eryngii</name>
    <name type="common">Boletus of the steppes</name>
    <dbReference type="NCBI Taxonomy" id="5323"/>
    <lineage>
        <taxon>Eukaryota</taxon>
        <taxon>Fungi</taxon>
        <taxon>Dikarya</taxon>
        <taxon>Basidiomycota</taxon>
        <taxon>Agaricomycotina</taxon>
        <taxon>Agaricomycetes</taxon>
        <taxon>Agaricomycetidae</taxon>
        <taxon>Agaricales</taxon>
        <taxon>Pleurotineae</taxon>
        <taxon>Pleurotaceae</taxon>
        <taxon>Pleurotus</taxon>
    </lineage>
</organism>
<name>A0A9P5ZLI3_PLEER</name>
<dbReference type="Proteomes" id="UP000807025">
    <property type="component" value="Unassembled WGS sequence"/>
</dbReference>
<dbReference type="SUPFAM" id="SSF54160">
    <property type="entry name" value="Chromo domain-like"/>
    <property type="match status" value="1"/>
</dbReference>
<sequence length="112" mass="13126">LELPASLKTRNLHPRFHISKLRPHMPNDALLFPNHTPPVNAFDPYDWGTPDDAEWVVDEITAHKLNGKQLLLQVRWNLGDTTWEPHSHCEELDALERYLELMNVQRCEDLPR</sequence>
<dbReference type="CDD" id="cd00024">
    <property type="entry name" value="CD_CSD"/>
    <property type="match status" value="1"/>
</dbReference>